<protein>
    <submittedName>
        <fullName evidence="7">Zinc finger MYND domain-containing protein 12</fullName>
    </submittedName>
</protein>
<organism evidence="7 8">
    <name type="scientific">Clydaea vesicula</name>
    <dbReference type="NCBI Taxonomy" id="447962"/>
    <lineage>
        <taxon>Eukaryota</taxon>
        <taxon>Fungi</taxon>
        <taxon>Fungi incertae sedis</taxon>
        <taxon>Chytridiomycota</taxon>
        <taxon>Chytridiomycota incertae sedis</taxon>
        <taxon>Chytridiomycetes</taxon>
        <taxon>Lobulomycetales</taxon>
        <taxon>Lobulomycetaceae</taxon>
        <taxon>Clydaea</taxon>
    </lineage>
</organism>
<dbReference type="InterPro" id="IPR019734">
    <property type="entry name" value="TPR_rpt"/>
</dbReference>
<dbReference type="Pfam" id="PF13181">
    <property type="entry name" value="TPR_8"/>
    <property type="match status" value="1"/>
</dbReference>
<dbReference type="InterPro" id="IPR011990">
    <property type="entry name" value="TPR-like_helical_dom_sf"/>
</dbReference>
<dbReference type="PANTHER" id="PTHR46533">
    <property type="entry name" value="ZINC FINGER MYND DOMAIN-CONTAINING PROTEIN 12"/>
    <property type="match status" value="1"/>
</dbReference>
<dbReference type="SUPFAM" id="SSF48452">
    <property type="entry name" value="TPR-like"/>
    <property type="match status" value="1"/>
</dbReference>
<sequence length="400" mass="44894">MSVQIGISETFPKTTQLVQRGKAINPLSNPKGQKFECELCGKPAYIQCKNCRLTYYCDKDHETIDFRGIHEKICQLIIPLRTPLGDFGSEEERAYREKQTRIRQMNLLEITKIEAHKKLFESQFDLAIPAALQALRFSMDVYGQDSIELVPSYLLLGEASIGLKQFSQAEDYLSLAKWAVLKADSACHPSIRAQLHRNLGLMFSSQGNYDAALLQLANDIFFSSIAKSPDHITTSGGYFQLGNVFQKLGRLEDATATFDKVISIWKLFLKEKTKFLNEAQQAEAVQILTTIHSFRSVHMNSSVTSAAEVMYVLAQLYNTCNKFDKAKACAERALETYESALGRDHSMTVEVKIFYKGIVVDDKDSSPSSRIQSANSKSRKHSINGMMRRTSSVNSASPSH</sequence>
<dbReference type="Pfam" id="PF01753">
    <property type="entry name" value="zf-MYND"/>
    <property type="match status" value="1"/>
</dbReference>
<keyword evidence="1" id="KW-0479">Metal-binding</keyword>
<evidence type="ECO:0000256" key="1">
    <source>
        <dbReference type="ARBA" id="ARBA00022723"/>
    </source>
</evidence>
<evidence type="ECO:0000256" key="4">
    <source>
        <dbReference type="PROSITE-ProRule" id="PRU00134"/>
    </source>
</evidence>
<feature type="compositionally biased region" description="Polar residues" evidence="5">
    <location>
        <begin position="389"/>
        <end position="400"/>
    </location>
</feature>
<dbReference type="Pfam" id="PF13374">
    <property type="entry name" value="TPR_10"/>
    <property type="match status" value="1"/>
</dbReference>
<dbReference type="SMART" id="SM00028">
    <property type="entry name" value="TPR"/>
    <property type="match status" value="3"/>
</dbReference>
<feature type="domain" description="MYND-type" evidence="6">
    <location>
        <begin position="37"/>
        <end position="74"/>
    </location>
</feature>
<dbReference type="SUPFAM" id="SSF144232">
    <property type="entry name" value="HIT/MYND zinc finger-like"/>
    <property type="match status" value="1"/>
</dbReference>
<evidence type="ECO:0000256" key="3">
    <source>
        <dbReference type="ARBA" id="ARBA00022833"/>
    </source>
</evidence>
<comment type="caution">
    <text evidence="7">The sequence shown here is derived from an EMBL/GenBank/DDBJ whole genome shotgun (WGS) entry which is preliminary data.</text>
</comment>
<dbReference type="Proteomes" id="UP001211065">
    <property type="component" value="Unassembled WGS sequence"/>
</dbReference>
<reference evidence="7" key="1">
    <citation type="submission" date="2020-05" db="EMBL/GenBank/DDBJ databases">
        <title>Phylogenomic resolution of chytrid fungi.</title>
        <authorList>
            <person name="Stajich J.E."/>
            <person name="Amses K."/>
            <person name="Simmons R."/>
            <person name="Seto K."/>
            <person name="Myers J."/>
            <person name="Bonds A."/>
            <person name="Quandt C.A."/>
            <person name="Barry K."/>
            <person name="Liu P."/>
            <person name="Grigoriev I."/>
            <person name="Longcore J.E."/>
            <person name="James T.Y."/>
        </authorList>
    </citation>
    <scope>NUCLEOTIDE SEQUENCE</scope>
    <source>
        <strain evidence="7">JEL0476</strain>
    </source>
</reference>
<accession>A0AAD5U7A9</accession>
<keyword evidence="3" id="KW-0862">Zinc</keyword>
<evidence type="ECO:0000313" key="8">
    <source>
        <dbReference type="Proteomes" id="UP001211065"/>
    </source>
</evidence>
<dbReference type="PROSITE" id="PS01360">
    <property type="entry name" value="ZF_MYND_1"/>
    <property type="match status" value="1"/>
</dbReference>
<keyword evidence="2 4" id="KW-0863">Zinc-finger</keyword>
<dbReference type="PROSITE" id="PS50865">
    <property type="entry name" value="ZF_MYND_2"/>
    <property type="match status" value="1"/>
</dbReference>
<evidence type="ECO:0000256" key="2">
    <source>
        <dbReference type="ARBA" id="ARBA00022771"/>
    </source>
</evidence>
<dbReference type="Gene3D" id="6.10.140.2220">
    <property type="match status" value="1"/>
</dbReference>
<dbReference type="PANTHER" id="PTHR46533:SF1">
    <property type="entry name" value="ZINC FINGER MYND DOMAIN-CONTAINING PROTEIN 12"/>
    <property type="match status" value="1"/>
</dbReference>
<name>A0AAD5U7A9_9FUNG</name>
<evidence type="ECO:0000313" key="7">
    <source>
        <dbReference type="EMBL" id="KAJ3227281.1"/>
    </source>
</evidence>
<dbReference type="InterPro" id="IPR002893">
    <property type="entry name" value="Znf_MYND"/>
</dbReference>
<evidence type="ECO:0000259" key="6">
    <source>
        <dbReference type="PROSITE" id="PS50865"/>
    </source>
</evidence>
<evidence type="ECO:0000256" key="5">
    <source>
        <dbReference type="SAM" id="MobiDB-lite"/>
    </source>
</evidence>
<gene>
    <name evidence="7" type="primary">ZMYND12</name>
    <name evidence="7" type="ORF">HK099_002645</name>
</gene>
<dbReference type="GO" id="GO:0008270">
    <property type="term" value="F:zinc ion binding"/>
    <property type="evidence" value="ECO:0007669"/>
    <property type="project" value="UniProtKB-KW"/>
</dbReference>
<feature type="compositionally biased region" description="Polar residues" evidence="5">
    <location>
        <begin position="366"/>
        <end position="376"/>
    </location>
</feature>
<dbReference type="Gene3D" id="1.25.40.10">
    <property type="entry name" value="Tetratricopeptide repeat domain"/>
    <property type="match status" value="2"/>
</dbReference>
<feature type="region of interest" description="Disordered" evidence="5">
    <location>
        <begin position="363"/>
        <end position="400"/>
    </location>
</feature>
<dbReference type="AlphaFoldDB" id="A0AAD5U7A9"/>
<dbReference type="InterPro" id="IPR053248">
    <property type="entry name" value="Zinc_finger_MYND_domain"/>
</dbReference>
<proteinExistence type="predicted"/>
<keyword evidence="8" id="KW-1185">Reference proteome</keyword>
<dbReference type="EMBL" id="JADGJW010000019">
    <property type="protein sequence ID" value="KAJ3227281.1"/>
    <property type="molecule type" value="Genomic_DNA"/>
</dbReference>